<reference evidence="2 3" key="1">
    <citation type="journal article" date="2016" name="Nat. Commun.">
        <title>Thousands of microbial genomes shed light on interconnected biogeochemical processes in an aquifer system.</title>
        <authorList>
            <person name="Anantharaman K."/>
            <person name="Brown C.T."/>
            <person name="Hug L.A."/>
            <person name="Sharon I."/>
            <person name="Castelle C.J."/>
            <person name="Probst A.J."/>
            <person name="Thomas B.C."/>
            <person name="Singh A."/>
            <person name="Wilkins M.J."/>
            <person name="Karaoz U."/>
            <person name="Brodie E.L."/>
            <person name="Williams K.H."/>
            <person name="Hubbard S.S."/>
            <person name="Banfield J.F."/>
        </authorList>
    </citation>
    <scope>NUCLEOTIDE SEQUENCE [LARGE SCALE GENOMIC DNA]</scope>
</reference>
<name>A0A1F6VEL8_9BACT</name>
<feature type="domain" description="Nudix hydrolase" evidence="1">
    <location>
        <begin position="24"/>
        <end position="91"/>
    </location>
</feature>
<sequence>MALRAAGKWYVALQVRPYWNTEKNKRESWPGGHQVTAHGKLKDDEDFIQSLVRETEEEIGYEAASVVQRLAASGELIKLVDHDGEKEHAITFGAVIGNPADVEAVLAGTNRTTKKQVTTLIRLVNEDVEIVDLRQFDKEAGVTNDSIAMFPDEKEAVRLAFEKLG</sequence>
<gene>
    <name evidence="2" type="ORF">A2738_02820</name>
</gene>
<dbReference type="SUPFAM" id="SSF55811">
    <property type="entry name" value="Nudix"/>
    <property type="match status" value="1"/>
</dbReference>
<evidence type="ECO:0000313" key="3">
    <source>
        <dbReference type="Proteomes" id="UP000178235"/>
    </source>
</evidence>
<dbReference type="InterPro" id="IPR015797">
    <property type="entry name" value="NUDIX_hydrolase-like_dom_sf"/>
</dbReference>
<dbReference type="EMBL" id="MFTS01000005">
    <property type="protein sequence ID" value="OGI68093.1"/>
    <property type="molecule type" value="Genomic_DNA"/>
</dbReference>
<evidence type="ECO:0000259" key="1">
    <source>
        <dbReference type="Pfam" id="PF00293"/>
    </source>
</evidence>
<protein>
    <recommendedName>
        <fullName evidence="1">Nudix hydrolase domain-containing protein</fullName>
    </recommendedName>
</protein>
<comment type="caution">
    <text evidence="2">The sequence shown here is derived from an EMBL/GenBank/DDBJ whole genome shotgun (WGS) entry which is preliminary data.</text>
</comment>
<dbReference type="Pfam" id="PF00293">
    <property type="entry name" value="NUDIX"/>
    <property type="match status" value="1"/>
</dbReference>
<proteinExistence type="predicted"/>
<dbReference type="InterPro" id="IPR000086">
    <property type="entry name" value="NUDIX_hydrolase_dom"/>
</dbReference>
<accession>A0A1F6VEL8</accession>
<organism evidence="2 3">
    <name type="scientific">Candidatus Nomurabacteria bacterium RIFCSPHIGHO2_01_FULL_42_15</name>
    <dbReference type="NCBI Taxonomy" id="1801742"/>
    <lineage>
        <taxon>Bacteria</taxon>
        <taxon>Candidatus Nomuraibacteriota</taxon>
    </lineage>
</organism>
<dbReference type="Proteomes" id="UP000178235">
    <property type="component" value="Unassembled WGS sequence"/>
</dbReference>
<dbReference type="Gene3D" id="3.90.79.10">
    <property type="entry name" value="Nucleoside Triphosphate Pyrophosphohydrolase"/>
    <property type="match status" value="1"/>
</dbReference>
<dbReference type="AlphaFoldDB" id="A0A1F6VEL8"/>
<evidence type="ECO:0000313" key="2">
    <source>
        <dbReference type="EMBL" id="OGI68093.1"/>
    </source>
</evidence>